<reference evidence="2 3" key="1">
    <citation type="submission" date="2020-12" db="EMBL/GenBank/DDBJ databases">
        <title>FDA dAtabase for Regulatory Grade micrObial Sequences (FDA-ARGOS): Supporting development and validation of Infectious Disease Dx tests.</title>
        <authorList>
            <person name="Sproer C."/>
            <person name="Gronow S."/>
            <person name="Severitt S."/>
            <person name="Schroder I."/>
            <person name="Tallon L."/>
            <person name="Sadzewicz L."/>
            <person name="Zhao X."/>
            <person name="Boylan J."/>
            <person name="Ott S."/>
            <person name="Bowen H."/>
            <person name="Vavikolanu K."/>
            <person name="Mehta A."/>
            <person name="Aluvathingal J."/>
            <person name="Nadendla S."/>
            <person name="Lowell S."/>
            <person name="Myers T."/>
            <person name="Yan Y."/>
            <person name="Sichtig H."/>
        </authorList>
    </citation>
    <scope>NUCLEOTIDE SEQUENCE [LARGE SCALE GENOMIC DNA]</scope>
    <source>
        <strain evidence="2 3">FDAARGOS_990</strain>
    </source>
</reference>
<dbReference type="InterPro" id="IPR036291">
    <property type="entry name" value="NAD(P)-bd_dom_sf"/>
</dbReference>
<dbReference type="AlphaFoldDB" id="A0A7T4A0J3"/>
<dbReference type="InterPro" id="IPR020843">
    <property type="entry name" value="ER"/>
</dbReference>
<dbReference type="GO" id="GO:0016491">
    <property type="term" value="F:oxidoreductase activity"/>
    <property type="evidence" value="ECO:0007669"/>
    <property type="project" value="InterPro"/>
</dbReference>
<dbReference type="InterPro" id="IPR051397">
    <property type="entry name" value="Zn-ADH-like_protein"/>
</dbReference>
<dbReference type="Proteomes" id="UP000595374">
    <property type="component" value="Chromosome"/>
</dbReference>
<dbReference type="Gene3D" id="3.90.180.10">
    <property type="entry name" value="Medium-chain alcohol dehydrogenases, catalytic domain"/>
    <property type="match status" value="1"/>
</dbReference>
<dbReference type="InterPro" id="IPR013154">
    <property type="entry name" value="ADH-like_N"/>
</dbReference>
<dbReference type="EMBL" id="CP065989">
    <property type="protein sequence ID" value="QQB15078.1"/>
    <property type="molecule type" value="Genomic_DNA"/>
</dbReference>
<evidence type="ECO:0000313" key="3">
    <source>
        <dbReference type="Proteomes" id="UP000595374"/>
    </source>
</evidence>
<dbReference type="SMART" id="SM00829">
    <property type="entry name" value="PKS_ER"/>
    <property type="match status" value="1"/>
</dbReference>
<feature type="domain" description="Enoyl reductase (ER)" evidence="1">
    <location>
        <begin position="8"/>
        <end position="313"/>
    </location>
</feature>
<dbReference type="SUPFAM" id="SSF50129">
    <property type="entry name" value="GroES-like"/>
    <property type="match status" value="1"/>
</dbReference>
<dbReference type="Gene3D" id="3.40.50.720">
    <property type="entry name" value="NAD(P)-binding Rossmann-like Domain"/>
    <property type="match status" value="1"/>
</dbReference>
<dbReference type="Pfam" id="PF08240">
    <property type="entry name" value="ADH_N"/>
    <property type="match status" value="1"/>
</dbReference>
<sequence>MKALTTSSAHAGLIAADVRDPVPGPKDVAVDVEFAGIGMIDALWSFGKMPTTPGFVPGLEVVGIVRATGSDVTHVARGQRVAAIPLGGGFAEVALASAALVSILPDGLDPALASVVPINTVTAHLALTTVARLAPEETILVHAGVGGLGSQFAEVARTLGAGPIAAVVGTPDKADIARELGYDRVWLRTDLGEVPRDTFDLVVDPVGGRATETAFSLLRSGGRLLRVGNASQTDDVRLSSIEHWLENKTTAGFNVGAWLAADPDAGTRSLQWALDAVARGAVRVSLTDVVGPDEINTALSSLLRGETTGKLAVDMRGLSI</sequence>
<evidence type="ECO:0000259" key="1">
    <source>
        <dbReference type="SMART" id="SM00829"/>
    </source>
</evidence>
<dbReference type="InterPro" id="IPR013149">
    <property type="entry name" value="ADH-like_C"/>
</dbReference>
<accession>A0A7T4A0J3</accession>
<dbReference type="InterPro" id="IPR011032">
    <property type="entry name" value="GroES-like_sf"/>
</dbReference>
<proteinExistence type="predicted"/>
<dbReference type="RefSeq" id="WP_198500102.1">
    <property type="nucleotide sequence ID" value="NZ_CP065989.1"/>
</dbReference>
<name>A0A7T4A0J3_9MICO</name>
<dbReference type="SUPFAM" id="SSF51735">
    <property type="entry name" value="NAD(P)-binding Rossmann-fold domains"/>
    <property type="match status" value="1"/>
</dbReference>
<dbReference type="PANTHER" id="PTHR43677">
    <property type="entry name" value="SHORT-CHAIN DEHYDROGENASE/REDUCTASE"/>
    <property type="match status" value="1"/>
</dbReference>
<protein>
    <submittedName>
        <fullName evidence="2">Zinc-binding dehydrogenase</fullName>
    </submittedName>
</protein>
<dbReference type="Pfam" id="PF00107">
    <property type="entry name" value="ADH_zinc_N"/>
    <property type="match status" value="1"/>
</dbReference>
<gene>
    <name evidence="2" type="ORF">I6H47_03700</name>
</gene>
<evidence type="ECO:0000313" key="2">
    <source>
        <dbReference type="EMBL" id="QQB15078.1"/>
    </source>
</evidence>
<organism evidence="2 3">
    <name type="scientific">Brevibacterium casei</name>
    <dbReference type="NCBI Taxonomy" id="33889"/>
    <lineage>
        <taxon>Bacteria</taxon>
        <taxon>Bacillati</taxon>
        <taxon>Actinomycetota</taxon>
        <taxon>Actinomycetes</taxon>
        <taxon>Micrococcales</taxon>
        <taxon>Brevibacteriaceae</taxon>
        <taxon>Brevibacterium</taxon>
    </lineage>
</organism>
<dbReference type="PANTHER" id="PTHR43677:SF4">
    <property type="entry name" value="QUINONE OXIDOREDUCTASE-LIKE PROTEIN 2"/>
    <property type="match status" value="1"/>
</dbReference>